<gene>
    <name evidence="3" type="ORF">HPP92_003291</name>
    <name evidence="2" type="ORF">HPP92_003682</name>
</gene>
<organism evidence="2 4">
    <name type="scientific">Vanilla planifolia</name>
    <name type="common">Vanilla</name>
    <dbReference type="NCBI Taxonomy" id="51239"/>
    <lineage>
        <taxon>Eukaryota</taxon>
        <taxon>Viridiplantae</taxon>
        <taxon>Streptophyta</taxon>
        <taxon>Embryophyta</taxon>
        <taxon>Tracheophyta</taxon>
        <taxon>Spermatophyta</taxon>
        <taxon>Magnoliopsida</taxon>
        <taxon>Liliopsida</taxon>
        <taxon>Asparagales</taxon>
        <taxon>Orchidaceae</taxon>
        <taxon>Vanilloideae</taxon>
        <taxon>Vanilleae</taxon>
        <taxon>Vanilla</taxon>
    </lineage>
</organism>
<dbReference type="Proteomes" id="UP000639772">
    <property type="component" value="Chromosome 1"/>
</dbReference>
<proteinExistence type="predicted"/>
<evidence type="ECO:0000256" key="1">
    <source>
        <dbReference type="SAM" id="MobiDB-lite"/>
    </source>
</evidence>
<evidence type="ECO:0000313" key="5">
    <source>
        <dbReference type="Proteomes" id="UP000639772"/>
    </source>
</evidence>
<evidence type="ECO:0000313" key="3">
    <source>
        <dbReference type="EMBL" id="KAG0503219.1"/>
    </source>
</evidence>
<feature type="region of interest" description="Disordered" evidence="1">
    <location>
        <begin position="1"/>
        <end position="39"/>
    </location>
</feature>
<dbReference type="EMBL" id="JADCNL010000001">
    <property type="protein sequence ID" value="KAG0498991.1"/>
    <property type="molecule type" value="Genomic_DNA"/>
</dbReference>
<comment type="caution">
    <text evidence="2">The sequence shown here is derived from an EMBL/GenBank/DDBJ whole genome shotgun (WGS) entry which is preliminary data.</text>
</comment>
<feature type="compositionally biased region" description="Basic and acidic residues" evidence="1">
    <location>
        <begin position="1"/>
        <end position="26"/>
    </location>
</feature>
<sequence length="89" mass="9716">MRAMGDPKHNRTKDLRRSQDRSKDGTHTSSVAGCNDEADHTWPLQVALADIHNKELHMVMNPTHGSAQVTGTVADGKDLRSPVSSDAVR</sequence>
<evidence type="ECO:0000313" key="2">
    <source>
        <dbReference type="EMBL" id="KAG0498991.1"/>
    </source>
</evidence>
<evidence type="ECO:0000313" key="4">
    <source>
        <dbReference type="Proteomes" id="UP000636800"/>
    </source>
</evidence>
<dbReference type="EMBL" id="JADCNM010000001">
    <property type="protein sequence ID" value="KAG0503219.1"/>
    <property type="molecule type" value="Genomic_DNA"/>
</dbReference>
<name>A0A835S2U2_VANPL</name>
<protein>
    <submittedName>
        <fullName evidence="2">Uncharacterized protein</fullName>
    </submittedName>
</protein>
<accession>A0A835S2U2</accession>
<keyword evidence="4" id="KW-1185">Reference proteome</keyword>
<dbReference type="AlphaFoldDB" id="A0A835S2U2"/>
<reference evidence="4 5" key="1">
    <citation type="journal article" date="2020" name="Nat. Food">
        <title>A phased Vanilla planifolia genome enables genetic improvement of flavour and production.</title>
        <authorList>
            <person name="Hasing T."/>
            <person name="Tang H."/>
            <person name="Brym M."/>
            <person name="Khazi F."/>
            <person name="Huang T."/>
            <person name="Chambers A.H."/>
        </authorList>
    </citation>
    <scope>NUCLEOTIDE SEQUENCE [LARGE SCALE GENOMIC DNA]</scope>
    <source>
        <tissue evidence="2">Leaf</tissue>
    </source>
</reference>
<feature type="region of interest" description="Disordered" evidence="1">
    <location>
        <begin position="62"/>
        <end position="89"/>
    </location>
</feature>
<dbReference type="Proteomes" id="UP000636800">
    <property type="component" value="Chromosome 1"/>
</dbReference>